<dbReference type="InterPro" id="IPR014729">
    <property type="entry name" value="Rossmann-like_a/b/a_fold"/>
</dbReference>
<feature type="domain" description="UspA" evidence="1">
    <location>
        <begin position="7"/>
        <end position="142"/>
    </location>
</feature>
<evidence type="ECO:0000313" key="3">
    <source>
        <dbReference type="Proteomes" id="UP001500027"/>
    </source>
</evidence>
<accession>A0ABP8EAA2</accession>
<dbReference type="Pfam" id="PF00582">
    <property type="entry name" value="Usp"/>
    <property type="match status" value="1"/>
</dbReference>
<dbReference type="Proteomes" id="UP001500027">
    <property type="component" value="Unassembled WGS sequence"/>
</dbReference>
<dbReference type="EMBL" id="BAABAV010000001">
    <property type="protein sequence ID" value="GAA4269161.1"/>
    <property type="molecule type" value="Genomic_DNA"/>
</dbReference>
<evidence type="ECO:0000259" key="1">
    <source>
        <dbReference type="Pfam" id="PF00582"/>
    </source>
</evidence>
<keyword evidence="3" id="KW-1185">Reference proteome</keyword>
<proteinExistence type="predicted"/>
<gene>
    <name evidence="2" type="ORF">GCM10022257_12620</name>
</gene>
<dbReference type="RefSeq" id="WP_139000931.1">
    <property type="nucleotide sequence ID" value="NZ_BAABAV010000001.1"/>
</dbReference>
<reference evidence="3" key="1">
    <citation type="journal article" date="2019" name="Int. J. Syst. Evol. Microbiol.">
        <title>The Global Catalogue of Microorganisms (GCM) 10K type strain sequencing project: providing services to taxonomists for standard genome sequencing and annotation.</title>
        <authorList>
            <consortium name="The Broad Institute Genomics Platform"/>
            <consortium name="The Broad Institute Genome Sequencing Center for Infectious Disease"/>
            <person name="Wu L."/>
            <person name="Ma J."/>
        </authorList>
    </citation>
    <scope>NUCLEOTIDE SEQUENCE [LARGE SCALE GENOMIC DNA]</scope>
    <source>
        <strain evidence="3">JCM 17452</strain>
    </source>
</reference>
<evidence type="ECO:0000313" key="2">
    <source>
        <dbReference type="EMBL" id="GAA4269161.1"/>
    </source>
</evidence>
<dbReference type="Gene3D" id="3.40.50.620">
    <property type="entry name" value="HUPs"/>
    <property type="match status" value="1"/>
</dbReference>
<organism evidence="2 3">
    <name type="scientific">Hyunsoonleella aestuarii</name>
    <dbReference type="NCBI Taxonomy" id="912802"/>
    <lineage>
        <taxon>Bacteria</taxon>
        <taxon>Pseudomonadati</taxon>
        <taxon>Bacteroidota</taxon>
        <taxon>Flavobacteriia</taxon>
        <taxon>Flavobacteriales</taxon>
        <taxon>Flavobacteriaceae</taxon>
    </lineage>
</organism>
<dbReference type="InterPro" id="IPR006016">
    <property type="entry name" value="UspA"/>
</dbReference>
<name>A0ABP8EAA2_9FLAO</name>
<dbReference type="SUPFAM" id="SSF52402">
    <property type="entry name" value="Adenine nucleotide alpha hydrolases-like"/>
    <property type="match status" value="1"/>
</dbReference>
<protein>
    <recommendedName>
        <fullName evidence="1">UspA domain-containing protein</fullName>
    </recommendedName>
</protein>
<sequence length="267" mass="30012">MKTNKYKILVLSNNNNATSTTLENTISLAKMIDGEIMLLGVKDPLKVVKETNQLSAMREINHQFTFTNNSLKRLAKSASEKFGVNINSTFVIGRVNDEISTYIKDYQPDVIVVKRRKQKILNLVGDTLTDFVLKTFSGPILVTDEESTFKHDKSLALGVLNGIDKTSSRSIFGELLPHTNKPVKMFKIIDSKNSEEGTKQSDIEDAVEFVFDQNDSSVKNLSNYLEKNGINLLYLNRGNFKSKKRKNLNSYISKLKVPMLLSAQPAI</sequence>
<comment type="caution">
    <text evidence="2">The sequence shown here is derived from an EMBL/GenBank/DDBJ whole genome shotgun (WGS) entry which is preliminary data.</text>
</comment>